<gene>
    <name evidence="9" type="ORF">EDB92DRAFT_1842225</name>
</gene>
<feature type="transmembrane region" description="Helical" evidence="7">
    <location>
        <begin position="119"/>
        <end position="147"/>
    </location>
</feature>
<evidence type="ECO:0000313" key="9">
    <source>
        <dbReference type="EMBL" id="KAH8996833.1"/>
    </source>
</evidence>
<feature type="transmembrane region" description="Helical" evidence="7">
    <location>
        <begin position="522"/>
        <end position="542"/>
    </location>
</feature>
<accession>A0AAD4QDK3</accession>
<dbReference type="GO" id="GO:0055085">
    <property type="term" value="P:transmembrane transport"/>
    <property type="evidence" value="ECO:0007669"/>
    <property type="project" value="InterPro"/>
</dbReference>
<evidence type="ECO:0000256" key="7">
    <source>
        <dbReference type="SAM" id="Phobius"/>
    </source>
</evidence>
<evidence type="ECO:0000256" key="1">
    <source>
        <dbReference type="ARBA" id="ARBA00004651"/>
    </source>
</evidence>
<keyword evidence="3" id="KW-1003">Cell membrane</keyword>
<proteinExistence type="predicted"/>
<feature type="transmembrane region" description="Helical" evidence="7">
    <location>
        <begin position="424"/>
        <end position="446"/>
    </location>
</feature>
<dbReference type="EMBL" id="JAKELL010000008">
    <property type="protein sequence ID" value="KAH8996833.1"/>
    <property type="molecule type" value="Genomic_DNA"/>
</dbReference>
<feature type="transmembrane region" description="Helical" evidence="7">
    <location>
        <begin position="159"/>
        <end position="179"/>
    </location>
</feature>
<comment type="subcellular location">
    <subcellularLocation>
        <location evidence="1">Cell membrane</location>
        <topology evidence="1">Multi-pass membrane protein</topology>
    </subcellularLocation>
</comment>
<keyword evidence="2" id="KW-0813">Transport</keyword>
<evidence type="ECO:0000313" key="10">
    <source>
        <dbReference type="Proteomes" id="UP001201163"/>
    </source>
</evidence>
<evidence type="ECO:0000256" key="5">
    <source>
        <dbReference type="ARBA" id="ARBA00022989"/>
    </source>
</evidence>
<keyword evidence="5 7" id="KW-1133">Transmembrane helix</keyword>
<dbReference type="Pfam" id="PF03600">
    <property type="entry name" value="CitMHS"/>
    <property type="match status" value="1"/>
</dbReference>
<dbReference type="InterPro" id="IPR004680">
    <property type="entry name" value="Cit_transptr-like_dom"/>
</dbReference>
<evidence type="ECO:0000256" key="4">
    <source>
        <dbReference type="ARBA" id="ARBA00022692"/>
    </source>
</evidence>
<keyword evidence="4 7" id="KW-0812">Transmembrane</keyword>
<keyword evidence="6 7" id="KW-0472">Membrane</keyword>
<organism evidence="9 10">
    <name type="scientific">Lactarius akahatsu</name>
    <dbReference type="NCBI Taxonomy" id="416441"/>
    <lineage>
        <taxon>Eukaryota</taxon>
        <taxon>Fungi</taxon>
        <taxon>Dikarya</taxon>
        <taxon>Basidiomycota</taxon>
        <taxon>Agaricomycotina</taxon>
        <taxon>Agaricomycetes</taxon>
        <taxon>Russulales</taxon>
        <taxon>Russulaceae</taxon>
        <taxon>Lactarius</taxon>
    </lineage>
</organism>
<comment type="caution">
    <text evidence="9">The sequence shown here is derived from an EMBL/GenBank/DDBJ whole genome shotgun (WGS) entry which is preliminary data.</text>
</comment>
<feature type="transmembrane region" description="Helical" evidence="7">
    <location>
        <begin position="228"/>
        <end position="252"/>
    </location>
</feature>
<dbReference type="GO" id="GO:0005886">
    <property type="term" value="C:plasma membrane"/>
    <property type="evidence" value="ECO:0007669"/>
    <property type="project" value="UniProtKB-SubCell"/>
</dbReference>
<feature type="transmembrane region" description="Helical" evidence="7">
    <location>
        <begin position="199"/>
        <end position="216"/>
    </location>
</feature>
<dbReference type="PANTHER" id="PTHR43302">
    <property type="entry name" value="TRANSPORTER ARSB-RELATED"/>
    <property type="match status" value="1"/>
</dbReference>
<name>A0AAD4QDK3_9AGAM</name>
<sequence length="583" mass="62336">MDMSNNVNAGLNSDQPTDVRVTDWRSILILVVFFLTNIVVIFPFRIPLPNITVSTVHNALVKCRAIPRTSEPPRRWYLYVNYLSVPTIAVLLLLATKAIDGTVLRHGIFGADGIQPINIMALFISLAYLSISLDATGLLRFLAFWVAKKGGESGPKLHFYLYLFFLTCAAVVGNDPVILSGTTFLAYLTRVLGITPPTAWIFTQFTAANMASALLISSNPTNLVLSGAFTLSFITYTSSVALPLLAAALTVYPFHSIVLFRSPGLIPTSIELPSNAVGGDRVGVDRPSTALIDKPGAVFGSILLLVTLGVLVGTSTIGVPVWQVAAPAAVMMLGHDVWRDWNHYRSDRVVAEGVRQSEDRLPPTGIHLPIELGVLPLSASGLDDGKPGQDIKPELALSSLLLTCAHRVLGRVPGVCGICKKLPVVLVPFAFLMFILVQGLASQGWVHVFAHWWGAWVNKTGVVGAAAGMTIGSGLLCNICGTNIGTTILLARVVQEWQSSMEAVPTGVQYASVYGLAIGSNYGAFTLTFSASLAGMLWRDILRQKGIHVRGWQFAGLNVGTFLVASVVSGTVLIGQTLVVHGG</sequence>
<evidence type="ECO:0000256" key="6">
    <source>
        <dbReference type="ARBA" id="ARBA00023136"/>
    </source>
</evidence>
<feature type="transmembrane region" description="Helical" evidence="7">
    <location>
        <begin position="76"/>
        <end position="99"/>
    </location>
</feature>
<feature type="transmembrane region" description="Helical" evidence="7">
    <location>
        <begin position="554"/>
        <end position="579"/>
    </location>
</feature>
<reference evidence="9" key="1">
    <citation type="submission" date="2022-01" db="EMBL/GenBank/DDBJ databases">
        <title>Comparative genomics reveals a dynamic genome evolution in the ectomycorrhizal milk-cap (Lactarius) mushrooms.</title>
        <authorList>
            <consortium name="DOE Joint Genome Institute"/>
            <person name="Lebreton A."/>
            <person name="Tang N."/>
            <person name="Kuo A."/>
            <person name="LaButti K."/>
            <person name="Drula E."/>
            <person name="Barry K."/>
            <person name="Clum A."/>
            <person name="Lipzen A."/>
            <person name="Mousain D."/>
            <person name="Ng V."/>
            <person name="Wang R."/>
            <person name="Wang X."/>
            <person name="Dai Y."/>
            <person name="Henrissat B."/>
            <person name="Grigoriev I.V."/>
            <person name="Guerin-Laguette A."/>
            <person name="Yu F."/>
            <person name="Martin F.M."/>
        </authorList>
    </citation>
    <scope>NUCLEOTIDE SEQUENCE</scope>
    <source>
        <strain evidence="9">QP</strain>
    </source>
</reference>
<feature type="transmembrane region" description="Helical" evidence="7">
    <location>
        <begin position="297"/>
        <end position="322"/>
    </location>
</feature>
<feature type="transmembrane region" description="Helical" evidence="7">
    <location>
        <begin position="24"/>
        <end position="44"/>
    </location>
</feature>
<evidence type="ECO:0000256" key="2">
    <source>
        <dbReference type="ARBA" id="ARBA00022448"/>
    </source>
</evidence>
<dbReference type="PANTHER" id="PTHR43302:SF5">
    <property type="entry name" value="TRANSPORTER ARSB-RELATED"/>
    <property type="match status" value="1"/>
</dbReference>
<feature type="domain" description="Citrate transporter-like" evidence="8">
    <location>
        <begin position="92"/>
        <end position="502"/>
    </location>
</feature>
<protein>
    <recommendedName>
        <fullName evidence="8">Citrate transporter-like domain-containing protein</fullName>
    </recommendedName>
</protein>
<keyword evidence="10" id="KW-1185">Reference proteome</keyword>
<evidence type="ECO:0000256" key="3">
    <source>
        <dbReference type="ARBA" id="ARBA00022475"/>
    </source>
</evidence>
<dbReference type="AlphaFoldDB" id="A0AAD4QDK3"/>
<evidence type="ECO:0000259" key="8">
    <source>
        <dbReference type="Pfam" id="PF03600"/>
    </source>
</evidence>
<dbReference type="Proteomes" id="UP001201163">
    <property type="component" value="Unassembled WGS sequence"/>
</dbReference>